<evidence type="ECO:0000256" key="9">
    <source>
        <dbReference type="ARBA" id="ARBA00023157"/>
    </source>
</evidence>
<dbReference type="InterPro" id="IPR018497">
    <property type="entry name" value="Peptidase_M13_C"/>
</dbReference>
<dbReference type="Pfam" id="PF01630">
    <property type="entry name" value="Glyco_hydro_56"/>
    <property type="match status" value="1"/>
</dbReference>
<dbReference type="InterPro" id="IPR013785">
    <property type="entry name" value="Aldolase_TIM"/>
</dbReference>
<dbReference type="InterPro" id="IPR000718">
    <property type="entry name" value="Peptidase_M13"/>
</dbReference>
<keyword evidence="7" id="KW-0862">Zinc</keyword>
<dbReference type="Gene3D" id="3.40.390.10">
    <property type="entry name" value="Collagenase (Catalytic Domain)"/>
    <property type="match status" value="1"/>
</dbReference>
<dbReference type="EMBL" id="JAVFWL010000002">
    <property type="protein sequence ID" value="KAK6738799.1"/>
    <property type="molecule type" value="Genomic_DNA"/>
</dbReference>
<dbReference type="Gene3D" id="3.20.20.70">
    <property type="entry name" value="Aldolase class I"/>
    <property type="match status" value="1"/>
</dbReference>
<dbReference type="CDD" id="cd08662">
    <property type="entry name" value="M13"/>
    <property type="match status" value="1"/>
</dbReference>
<evidence type="ECO:0000313" key="12">
    <source>
        <dbReference type="EMBL" id="KAK6738799.1"/>
    </source>
</evidence>
<feature type="domain" description="Peptidase M13 C-terminal" evidence="10">
    <location>
        <begin position="815"/>
        <end position="1008"/>
    </location>
</feature>
<dbReference type="InterPro" id="IPR018155">
    <property type="entry name" value="Hyaluronidase"/>
</dbReference>
<evidence type="ECO:0000256" key="2">
    <source>
        <dbReference type="ARBA" id="ARBA00007357"/>
    </source>
</evidence>
<evidence type="ECO:0000259" key="11">
    <source>
        <dbReference type="Pfam" id="PF05649"/>
    </source>
</evidence>
<evidence type="ECO:0008006" key="14">
    <source>
        <dbReference type="Google" id="ProtNLM"/>
    </source>
</evidence>
<dbReference type="PROSITE" id="PS51885">
    <property type="entry name" value="NEPRILYSIN"/>
    <property type="match status" value="1"/>
</dbReference>
<reference evidence="12 13" key="1">
    <citation type="submission" date="2023-08" db="EMBL/GenBank/DDBJ databases">
        <title>A Necator americanus chromosomal reference genome.</title>
        <authorList>
            <person name="Ilik V."/>
            <person name="Petrzelkova K.J."/>
            <person name="Pardy F."/>
            <person name="Fuh T."/>
            <person name="Niatou-Singa F.S."/>
            <person name="Gouil Q."/>
            <person name="Baker L."/>
            <person name="Ritchie M.E."/>
            <person name="Jex A.R."/>
            <person name="Gazzola D."/>
            <person name="Li H."/>
            <person name="Toshio Fujiwara R."/>
            <person name="Zhan B."/>
            <person name="Aroian R.V."/>
            <person name="Pafco B."/>
            <person name="Schwarz E.M."/>
        </authorList>
    </citation>
    <scope>NUCLEOTIDE SEQUENCE [LARGE SCALE GENOMIC DNA]</scope>
    <source>
        <strain evidence="12 13">Aroian</strain>
        <tissue evidence="12">Whole animal</tissue>
    </source>
</reference>
<keyword evidence="5" id="KW-0479">Metal-binding</keyword>
<name>A0ABR1CK74_NECAM</name>
<comment type="caution">
    <text evidence="12">The sequence shown here is derived from an EMBL/GenBank/DDBJ whole genome shotgun (WGS) entry which is preliminary data.</text>
</comment>
<dbReference type="InterPro" id="IPR017853">
    <property type="entry name" value="GH"/>
</dbReference>
<evidence type="ECO:0000256" key="5">
    <source>
        <dbReference type="ARBA" id="ARBA00022723"/>
    </source>
</evidence>
<evidence type="ECO:0000256" key="1">
    <source>
        <dbReference type="ARBA" id="ARBA00001947"/>
    </source>
</evidence>
<dbReference type="SUPFAM" id="SSF55486">
    <property type="entry name" value="Metalloproteases ('zincins'), catalytic domain"/>
    <property type="match status" value="1"/>
</dbReference>
<keyword evidence="9" id="KW-1015">Disulfide bond</keyword>
<keyword evidence="8" id="KW-0482">Metalloprotease</keyword>
<evidence type="ECO:0000256" key="4">
    <source>
        <dbReference type="ARBA" id="ARBA00022670"/>
    </source>
</evidence>
<evidence type="ECO:0000256" key="7">
    <source>
        <dbReference type="ARBA" id="ARBA00022833"/>
    </source>
</evidence>
<proteinExistence type="inferred from homology"/>
<dbReference type="PANTHER" id="PTHR11733">
    <property type="entry name" value="ZINC METALLOPROTEASE FAMILY M13 NEPRILYSIN-RELATED"/>
    <property type="match status" value="1"/>
</dbReference>
<keyword evidence="6" id="KW-0378">Hydrolase</keyword>
<comment type="similarity">
    <text evidence="2">Belongs to the peptidase M13 family.</text>
</comment>
<dbReference type="PRINTS" id="PR00846">
    <property type="entry name" value="GLHYDRLASE56"/>
</dbReference>
<evidence type="ECO:0000313" key="13">
    <source>
        <dbReference type="Proteomes" id="UP001303046"/>
    </source>
</evidence>
<dbReference type="InterPro" id="IPR008753">
    <property type="entry name" value="Peptidase_M13_N"/>
</dbReference>
<keyword evidence="4" id="KW-0645">Protease</keyword>
<dbReference type="InterPro" id="IPR024079">
    <property type="entry name" value="MetalloPept_cat_dom_sf"/>
</dbReference>
<keyword evidence="13" id="KW-1185">Reference proteome</keyword>
<dbReference type="SUPFAM" id="SSF51445">
    <property type="entry name" value="(Trans)glycosidases"/>
    <property type="match status" value="1"/>
</dbReference>
<comment type="similarity">
    <text evidence="3">Belongs to the glycosyl hydrolase 56 family.</text>
</comment>
<organism evidence="12 13">
    <name type="scientific">Necator americanus</name>
    <name type="common">Human hookworm</name>
    <dbReference type="NCBI Taxonomy" id="51031"/>
    <lineage>
        <taxon>Eukaryota</taxon>
        <taxon>Metazoa</taxon>
        <taxon>Ecdysozoa</taxon>
        <taxon>Nematoda</taxon>
        <taxon>Chromadorea</taxon>
        <taxon>Rhabditida</taxon>
        <taxon>Rhabditina</taxon>
        <taxon>Rhabditomorpha</taxon>
        <taxon>Strongyloidea</taxon>
        <taxon>Ancylostomatidae</taxon>
        <taxon>Bunostominae</taxon>
        <taxon>Necator</taxon>
    </lineage>
</organism>
<dbReference type="Proteomes" id="UP001303046">
    <property type="component" value="Unassembled WGS sequence"/>
</dbReference>
<evidence type="ECO:0000256" key="3">
    <source>
        <dbReference type="ARBA" id="ARBA00008871"/>
    </source>
</evidence>
<dbReference type="Pfam" id="PF05649">
    <property type="entry name" value="Peptidase_M13_N"/>
    <property type="match status" value="1"/>
</dbReference>
<dbReference type="Gene3D" id="1.10.1380.10">
    <property type="entry name" value="Neutral endopeptidase , domain2"/>
    <property type="match status" value="1"/>
</dbReference>
<gene>
    <name evidence="12" type="primary">Necator_chrII.g8523</name>
    <name evidence="12" type="ORF">RB195_020728</name>
</gene>
<evidence type="ECO:0000259" key="10">
    <source>
        <dbReference type="Pfam" id="PF01431"/>
    </source>
</evidence>
<evidence type="ECO:0000256" key="6">
    <source>
        <dbReference type="ARBA" id="ARBA00022801"/>
    </source>
</evidence>
<comment type="cofactor">
    <cofactor evidence="1">
        <name>Zn(2+)</name>
        <dbReference type="ChEBI" id="CHEBI:29105"/>
    </cofactor>
</comment>
<evidence type="ECO:0000256" key="8">
    <source>
        <dbReference type="ARBA" id="ARBA00023049"/>
    </source>
</evidence>
<dbReference type="CDD" id="cd00053">
    <property type="entry name" value="EGF"/>
    <property type="match status" value="1"/>
</dbReference>
<sequence length="1009" mass="117077">MVVVILVNCYRTLIYSRQDFNIANFLKSDLAAHLQVVETNITDKIKDKNSAGLGIIDLEEWRPLFSENGYNKKRVYQNESIKLVTDPSLSEEGKRKKAEKMFNNASMHFFVQTIEKARKLRPHVKWGFYGFPYCNYNAGVKEDDYECSQTYKDWNNQMMFIFNKSDALYPSIYLGPNDRKNHSRSDRYIQAILTEARRISHMFSPPLPIYAYIKIEYDPLNNHNDFYSDEDLCTTIKKPADMGIDGIIFWSSSKNITQRCALIKGKMDTSVGPHTSDTITGHKSCRSNLCSGNGRCISKQNTTCISSQVYTVNINDYKCECDYGYTGDDNSTNYGTSAGYEIASDMLRNSINFSVDPCVDFFEFACGNWLANHPIPKDKSSYSLTDYLSDKVKKEMRGIFESKEIFGSKAMNALKAVYTKCMNKEELNAIGSKQLLKRIKNYGVWPILDGDHKWREEDFDLTSLLAHAVERVDVFITIYVDFDCWNVSRKLIKIDQSDLGLGRSTRDYYLDKEKHEAKITAYRTLLINMITLLLKDSNQHNNVTKIAQDVDEIIDLETKLAKILVPDKDRRNHSEKCNRRRLNDLEELMPMVNWTRYFHSIAPPVVHDYLASNPEIIITEVDFMKRVTNLLQSTDPRIITNYIYMRYSLAWRLELGERYEDIHQEFDSLMYGKKQKAPRWKDCTSNTMDIMKYAAGAMYVRKKFEKVSKNLTLEMIDDLQEAFHEMVTTNEWMNKRTKNNALNKAKQMLRQIAYPDFILDDAKLDDYYSGISMKETDSYSEMVQKIIRWNIEFNYKRLIKPADRTEFDFNAADVNAYYDLTTNSIKFPAAILQAPFFHHTFPRALNYGAIGARRQFDADGNLKEWWDAEVKKKFEERIKCIINQYGKLEVPGTGLKVNGKLTQGENIADNGGVRQAFRAYKNYLRKHGEEKRIKGFEKYSNEQIFFLGFALSWCGHTTHDHMINLLLTDPHSPDRFRVNQVLANQPEFAAAYQCDVGTPMNPVERCAVW</sequence>
<protein>
    <recommendedName>
        <fullName evidence="14">Hyaluronoglucosaminidase</fullName>
    </recommendedName>
</protein>
<accession>A0ABR1CK74</accession>
<dbReference type="PANTHER" id="PTHR11733:SF237">
    <property type="entry name" value="NEPRILYSIN-LIKE 4"/>
    <property type="match status" value="1"/>
</dbReference>
<feature type="domain" description="Peptidase M13 N-terminal" evidence="11">
    <location>
        <begin position="357"/>
        <end position="755"/>
    </location>
</feature>
<dbReference type="Pfam" id="PF01431">
    <property type="entry name" value="Peptidase_M13"/>
    <property type="match status" value="1"/>
</dbReference>
<dbReference type="InterPro" id="IPR042089">
    <property type="entry name" value="Peptidase_M13_dom_2"/>
</dbReference>